<keyword evidence="2" id="KW-1185">Reference proteome</keyword>
<name>A0ABT5FHE1_9GAMM</name>
<proteinExistence type="predicted"/>
<reference evidence="1 2" key="1">
    <citation type="submission" date="2023-01" db="EMBL/GenBank/DDBJ databases">
        <title>Psychrosphaera sp. nov., isolated from marine algae.</title>
        <authorList>
            <person name="Bayburt H."/>
            <person name="Choi B.J."/>
            <person name="Kim J.M."/>
            <person name="Choi D.G."/>
            <person name="Jeon C.O."/>
        </authorList>
    </citation>
    <scope>NUCLEOTIDE SEQUENCE [LARGE SCALE GENOMIC DNA]</scope>
    <source>
        <strain evidence="1 2">G1-22</strain>
    </source>
</reference>
<evidence type="ECO:0000313" key="1">
    <source>
        <dbReference type="EMBL" id="MDC2890621.1"/>
    </source>
</evidence>
<gene>
    <name evidence="1" type="ORF">PN838_20115</name>
</gene>
<dbReference type="Proteomes" id="UP001528411">
    <property type="component" value="Unassembled WGS sequence"/>
</dbReference>
<sequence length="76" mass="8805">MLTSLLKTILDGYWLQINMIKGYPPLPIIADKAISLSSPANIWYWLILIPVQVKFRSQVWLNILEPVLTRYFSGEI</sequence>
<protein>
    <submittedName>
        <fullName evidence="1">Uncharacterized protein</fullName>
    </submittedName>
</protein>
<evidence type="ECO:0000313" key="2">
    <source>
        <dbReference type="Proteomes" id="UP001528411"/>
    </source>
</evidence>
<organism evidence="1 2">
    <name type="scientific">Psychrosphaera algicola</name>
    <dbReference type="NCBI Taxonomy" id="3023714"/>
    <lineage>
        <taxon>Bacteria</taxon>
        <taxon>Pseudomonadati</taxon>
        <taxon>Pseudomonadota</taxon>
        <taxon>Gammaproteobacteria</taxon>
        <taxon>Alteromonadales</taxon>
        <taxon>Pseudoalteromonadaceae</taxon>
        <taxon>Psychrosphaera</taxon>
    </lineage>
</organism>
<dbReference type="RefSeq" id="WP_272181760.1">
    <property type="nucleotide sequence ID" value="NZ_JAQOMS010000002.1"/>
</dbReference>
<comment type="caution">
    <text evidence="1">The sequence shown here is derived from an EMBL/GenBank/DDBJ whole genome shotgun (WGS) entry which is preliminary data.</text>
</comment>
<dbReference type="EMBL" id="JAQOMS010000002">
    <property type="protein sequence ID" value="MDC2890621.1"/>
    <property type="molecule type" value="Genomic_DNA"/>
</dbReference>
<accession>A0ABT5FHE1</accession>